<proteinExistence type="predicted"/>
<feature type="transmembrane region" description="Helical" evidence="6">
    <location>
        <begin position="446"/>
        <end position="471"/>
    </location>
</feature>
<evidence type="ECO:0000313" key="8">
    <source>
        <dbReference type="Proteomes" id="UP000030671"/>
    </source>
</evidence>
<feature type="transmembrane region" description="Helical" evidence="6">
    <location>
        <begin position="483"/>
        <end position="508"/>
    </location>
</feature>
<evidence type="ECO:0000256" key="2">
    <source>
        <dbReference type="ARBA" id="ARBA00022692"/>
    </source>
</evidence>
<keyword evidence="4 6" id="KW-0472">Membrane</keyword>
<dbReference type="KEGG" id="hir:HETIRDRAFT_67959"/>
<feature type="transmembrane region" description="Helical" evidence="6">
    <location>
        <begin position="405"/>
        <end position="426"/>
    </location>
</feature>
<feature type="transmembrane region" description="Helical" evidence="6">
    <location>
        <begin position="328"/>
        <end position="350"/>
    </location>
</feature>
<feature type="transmembrane region" description="Helical" evidence="6">
    <location>
        <begin position="153"/>
        <end position="173"/>
    </location>
</feature>
<dbReference type="GO" id="GO:0022857">
    <property type="term" value="F:transmembrane transporter activity"/>
    <property type="evidence" value="ECO:0007669"/>
    <property type="project" value="InterPro"/>
</dbReference>
<dbReference type="InterPro" id="IPR011701">
    <property type="entry name" value="MFS"/>
</dbReference>
<feature type="transmembrane region" description="Helical" evidence="6">
    <location>
        <begin position="291"/>
        <end position="316"/>
    </location>
</feature>
<feature type="transmembrane region" description="Helical" evidence="6">
    <location>
        <begin position="229"/>
        <end position="250"/>
    </location>
</feature>
<dbReference type="InterPro" id="IPR036259">
    <property type="entry name" value="MFS_trans_sf"/>
</dbReference>
<feature type="transmembrane region" description="Helical" evidence="6">
    <location>
        <begin position="262"/>
        <end position="285"/>
    </location>
</feature>
<dbReference type="FunCoup" id="W4JNC3">
    <property type="interactions" value="23"/>
</dbReference>
<accession>W4JNC3</accession>
<feature type="transmembrane region" description="Helical" evidence="6">
    <location>
        <begin position="362"/>
        <end position="384"/>
    </location>
</feature>
<dbReference type="GO" id="GO:0016020">
    <property type="term" value="C:membrane"/>
    <property type="evidence" value="ECO:0007669"/>
    <property type="project" value="UniProtKB-SubCell"/>
</dbReference>
<feature type="region of interest" description="Disordered" evidence="5">
    <location>
        <begin position="31"/>
        <end position="63"/>
    </location>
</feature>
<dbReference type="HOGENOM" id="CLU_017517_1_0_1"/>
<dbReference type="SUPFAM" id="SSF103473">
    <property type="entry name" value="MFS general substrate transporter"/>
    <property type="match status" value="1"/>
</dbReference>
<feature type="transmembrane region" description="Helical" evidence="6">
    <location>
        <begin position="616"/>
        <end position="640"/>
    </location>
</feature>
<name>W4JNC3_HETIT</name>
<gene>
    <name evidence="7" type="ORF">HETIRDRAFT_67959</name>
</gene>
<feature type="transmembrane region" description="Helical" evidence="6">
    <location>
        <begin position="646"/>
        <end position="669"/>
    </location>
</feature>
<dbReference type="GeneID" id="20678837"/>
<reference evidence="7 8" key="1">
    <citation type="journal article" date="2012" name="New Phytol.">
        <title>Insight into trade-off between wood decay and parasitism from the genome of a fungal forest pathogen.</title>
        <authorList>
            <person name="Olson A."/>
            <person name="Aerts A."/>
            <person name="Asiegbu F."/>
            <person name="Belbahri L."/>
            <person name="Bouzid O."/>
            <person name="Broberg A."/>
            <person name="Canback B."/>
            <person name="Coutinho P.M."/>
            <person name="Cullen D."/>
            <person name="Dalman K."/>
            <person name="Deflorio G."/>
            <person name="van Diepen L.T."/>
            <person name="Dunand C."/>
            <person name="Duplessis S."/>
            <person name="Durling M."/>
            <person name="Gonthier P."/>
            <person name="Grimwood J."/>
            <person name="Fossdal C.G."/>
            <person name="Hansson D."/>
            <person name="Henrissat B."/>
            <person name="Hietala A."/>
            <person name="Himmelstrand K."/>
            <person name="Hoffmeister D."/>
            <person name="Hogberg N."/>
            <person name="James T.Y."/>
            <person name="Karlsson M."/>
            <person name="Kohler A."/>
            <person name="Kues U."/>
            <person name="Lee Y.H."/>
            <person name="Lin Y.C."/>
            <person name="Lind M."/>
            <person name="Lindquist E."/>
            <person name="Lombard V."/>
            <person name="Lucas S."/>
            <person name="Lunden K."/>
            <person name="Morin E."/>
            <person name="Murat C."/>
            <person name="Park J."/>
            <person name="Raffaello T."/>
            <person name="Rouze P."/>
            <person name="Salamov A."/>
            <person name="Schmutz J."/>
            <person name="Solheim H."/>
            <person name="Stahlberg J."/>
            <person name="Velez H."/>
            <person name="de Vries R.P."/>
            <person name="Wiebenga A."/>
            <person name="Woodward S."/>
            <person name="Yakovlev I."/>
            <person name="Garbelotto M."/>
            <person name="Martin F."/>
            <person name="Grigoriev I.V."/>
            <person name="Stenlid J."/>
        </authorList>
    </citation>
    <scope>NUCLEOTIDE SEQUENCE [LARGE SCALE GENOMIC DNA]</scope>
    <source>
        <strain evidence="7 8">TC 32-1</strain>
    </source>
</reference>
<evidence type="ECO:0000256" key="5">
    <source>
        <dbReference type="SAM" id="MobiDB-lite"/>
    </source>
</evidence>
<evidence type="ECO:0000256" key="3">
    <source>
        <dbReference type="ARBA" id="ARBA00022989"/>
    </source>
</evidence>
<evidence type="ECO:0000256" key="4">
    <source>
        <dbReference type="ARBA" id="ARBA00023136"/>
    </source>
</evidence>
<dbReference type="PANTHER" id="PTHR23507:SF1">
    <property type="entry name" value="FI18259P1-RELATED"/>
    <property type="match status" value="1"/>
</dbReference>
<dbReference type="InParanoid" id="W4JNC3"/>
<feature type="transmembrane region" description="Helical" evidence="6">
    <location>
        <begin position="565"/>
        <end position="595"/>
    </location>
</feature>
<organism evidence="7 8">
    <name type="scientific">Heterobasidion irregulare (strain TC 32-1)</name>
    <dbReference type="NCBI Taxonomy" id="747525"/>
    <lineage>
        <taxon>Eukaryota</taxon>
        <taxon>Fungi</taxon>
        <taxon>Dikarya</taxon>
        <taxon>Basidiomycota</taxon>
        <taxon>Agaricomycotina</taxon>
        <taxon>Agaricomycetes</taxon>
        <taxon>Russulales</taxon>
        <taxon>Bondarzewiaceae</taxon>
        <taxon>Heterobasidion</taxon>
        <taxon>Heterobasidion annosum species complex</taxon>
    </lineage>
</organism>
<protein>
    <submittedName>
        <fullName evidence="7">Major facilitator superfamily</fullName>
    </submittedName>
</protein>
<comment type="subcellular location">
    <subcellularLocation>
        <location evidence="1">Membrane</location>
        <topology evidence="1">Multi-pass membrane protein</topology>
    </subcellularLocation>
</comment>
<keyword evidence="8" id="KW-1185">Reference proteome</keyword>
<feature type="region of interest" description="Disordered" evidence="5">
    <location>
        <begin position="525"/>
        <end position="548"/>
    </location>
</feature>
<dbReference type="AlphaFoldDB" id="W4JNC3"/>
<keyword evidence="2 6" id="KW-0812">Transmembrane</keyword>
<dbReference type="PANTHER" id="PTHR23507">
    <property type="entry name" value="ZGC:174356"/>
    <property type="match status" value="1"/>
</dbReference>
<evidence type="ECO:0000256" key="6">
    <source>
        <dbReference type="SAM" id="Phobius"/>
    </source>
</evidence>
<dbReference type="Gene3D" id="1.20.1250.20">
    <property type="entry name" value="MFS general substrate transporter like domains"/>
    <property type="match status" value="1"/>
</dbReference>
<dbReference type="Proteomes" id="UP000030671">
    <property type="component" value="Unassembled WGS sequence"/>
</dbReference>
<dbReference type="OrthoDB" id="3026777at2759"/>
<evidence type="ECO:0000313" key="7">
    <source>
        <dbReference type="EMBL" id="ETW74979.1"/>
    </source>
</evidence>
<dbReference type="Pfam" id="PF07690">
    <property type="entry name" value="MFS_1"/>
    <property type="match status" value="1"/>
</dbReference>
<dbReference type="RefSeq" id="XP_009553075.1">
    <property type="nucleotide sequence ID" value="XM_009554780.1"/>
</dbReference>
<evidence type="ECO:0000256" key="1">
    <source>
        <dbReference type="ARBA" id="ARBA00004141"/>
    </source>
</evidence>
<sequence>MPLGAVYLCARWWEVAGRSIPPVCVVPSCPRPPPPASPRTMSACDLDAPPPRPSLGPSPVSYGTQRGLRGSRVAYPVRSHEYCRPGFSDGAPGDSENMELVPSGSGTHLEERRVGVGSQELLDEGEDEGEGEAAILDKELDQRNRRPWLRRPAPWCCLSVICVVALGAGSTAASQIAVLTNIMCEEYKRGLESDSTADLALSRRSSSSFNPHEAPIVCASNPVVQAETATVLAAMATITGILSCLTTAWWGSLSDRHGRTFVSGFCTVPVTDLSFILVTQFPALIPGGYRFLFFGCALQGSLGGVSALIAAMHGYLADCTAAASRVRVFSLFFGFLYTGAAVGPTLGSLIIRTTSNDLSVFYFSVCVNFAVTFLLWLVVPESLLPTQIKAARRAHEVKAAEGRRVAGFFPGIGGLFGFLAPLGVFAPVKIRQDVPSRGGGRRDWDLTLVGIAYGSALTVGGNTQVVLQYAAATYMWSTEMLGYLNSVIGVSRAVFLALLLPCIIHAFGPKPNPIHLPMESSEPSDLYAAYPPRSPPPVQEQPKKQERHSPAFDLTLARTSLFVEIVVYALAPFASTGSGFMAAVAAGSLGAGFAPTMQSLALELYRRRGGKGSGKVFGALGLVHAASAHIVGPAMFGFVYLKTVGVFPRAVFFVVAALLAGALGMLGVVRLAPDARRRLLGAGDLEGRRQESAPLLEECAGGTVTGRAARE</sequence>
<dbReference type="EMBL" id="KI925467">
    <property type="protein sequence ID" value="ETW74979.1"/>
    <property type="molecule type" value="Genomic_DNA"/>
</dbReference>
<dbReference type="eggNOG" id="KOG2816">
    <property type="taxonomic scope" value="Eukaryota"/>
</dbReference>
<keyword evidence="3 6" id="KW-1133">Transmembrane helix</keyword>